<comment type="caution">
    <text evidence="2">The sequence shown here is derived from an EMBL/GenBank/DDBJ whole genome shotgun (WGS) entry which is preliminary data.</text>
</comment>
<gene>
    <name evidence="2" type="ORF">EMPG_11273</name>
</gene>
<sequence length="126" mass="13234">MPPLINESDSDSDSDDLMFTSINQAAINQAAAQAVRDSAASVIRSMKETQETHPLTLSRMTWQKADEEIAAVRDCPPSPPHTSSTHPPSAHAAVVAACEKFTACSLCASHALTAATSSTVKPPSES</sequence>
<evidence type="ECO:0000256" key="1">
    <source>
        <dbReference type="SAM" id="MobiDB-lite"/>
    </source>
</evidence>
<evidence type="ECO:0000313" key="2">
    <source>
        <dbReference type="EMBL" id="KLJ13819.1"/>
    </source>
</evidence>
<proteinExistence type="predicted"/>
<dbReference type="Proteomes" id="UP000053573">
    <property type="component" value="Unassembled WGS sequence"/>
</dbReference>
<evidence type="ECO:0000313" key="3">
    <source>
        <dbReference type="Proteomes" id="UP000053573"/>
    </source>
</evidence>
<dbReference type="AlphaFoldDB" id="A0A0H1BQM4"/>
<organism evidence="2 3">
    <name type="scientific">Blastomyces silverae</name>
    <dbReference type="NCBI Taxonomy" id="2060906"/>
    <lineage>
        <taxon>Eukaryota</taxon>
        <taxon>Fungi</taxon>
        <taxon>Dikarya</taxon>
        <taxon>Ascomycota</taxon>
        <taxon>Pezizomycotina</taxon>
        <taxon>Eurotiomycetes</taxon>
        <taxon>Eurotiomycetidae</taxon>
        <taxon>Onygenales</taxon>
        <taxon>Ajellomycetaceae</taxon>
        <taxon>Blastomyces</taxon>
    </lineage>
</organism>
<reference evidence="3" key="1">
    <citation type="journal article" date="2015" name="PLoS Genet.">
        <title>The dynamic genome and transcriptome of the human fungal pathogen Blastomyces and close relative Emmonsia.</title>
        <authorList>
            <person name="Munoz J.F."/>
            <person name="Gauthier G.M."/>
            <person name="Desjardins C.A."/>
            <person name="Gallo J.E."/>
            <person name="Holder J."/>
            <person name="Sullivan T.D."/>
            <person name="Marty A.J."/>
            <person name="Carmen J.C."/>
            <person name="Chen Z."/>
            <person name="Ding L."/>
            <person name="Gujja S."/>
            <person name="Magrini V."/>
            <person name="Misas E."/>
            <person name="Mitreva M."/>
            <person name="Priest M."/>
            <person name="Saif S."/>
            <person name="Whiston E.A."/>
            <person name="Young S."/>
            <person name="Zeng Q."/>
            <person name="Goldman W.E."/>
            <person name="Mardis E.R."/>
            <person name="Taylor J.W."/>
            <person name="McEwen J.G."/>
            <person name="Clay O.K."/>
            <person name="Klein B.S."/>
            <person name="Cuomo C.A."/>
        </authorList>
    </citation>
    <scope>NUCLEOTIDE SEQUENCE [LARGE SCALE GENOMIC DNA]</scope>
    <source>
        <strain evidence="3">UAMH 139</strain>
    </source>
</reference>
<dbReference type="EMBL" id="LDEV01000022">
    <property type="protein sequence ID" value="KLJ13819.1"/>
    <property type="molecule type" value="Genomic_DNA"/>
</dbReference>
<name>A0A0H1BQM4_9EURO</name>
<protein>
    <submittedName>
        <fullName evidence="2">Uncharacterized protein</fullName>
    </submittedName>
</protein>
<feature type="compositionally biased region" description="Low complexity" evidence="1">
    <location>
        <begin position="81"/>
        <end position="91"/>
    </location>
</feature>
<accession>A0A0H1BQM4</accession>
<feature type="region of interest" description="Disordered" evidence="1">
    <location>
        <begin position="72"/>
        <end position="91"/>
    </location>
</feature>
<keyword evidence="3" id="KW-1185">Reference proteome</keyword>